<evidence type="ECO:0000256" key="3">
    <source>
        <dbReference type="ARBA" id="ARBA00011738"/>
    </source>
</evidence>
<dbReference type="PANTHER" id="PTHR33202:SF2">
    <property type="entry name" value="FERRIC UPTAKE REGULATION PROTEIN"/>
    <property type="match status" value="1"/>
</dbReference>
<keyword evidence="10" id="KW-0804">Transcription</keyword>
<evidence type="ECO:0000256" key="8">
    <source>
        <dbReference type="ARBA" id="ARBA00023015"/>
    </source>
</evidence>
<keyword evidence="7" id="KW-0862">Zinc</keyword>
<dbReference type="CDD" id="cd07153">
    <property type="entry name" value="Fur_like"/>
    <property type="match status" value="1"/>
</dbReference>
<keyword evidence="4" id="KW-0963">Cytoplasm</keyword>
<keyword evidence="6" id="KW-0479">Metal-binding</keyword>
<proteinExistence type="inferred from homology"/>
<dbReference type="InterPro" id="IPR036388">
    <property type="entry name" value="WH-like_DNA-bd_sf"/>
</dbReference>
<dbReference type="InterPro" id="IPR036390">
    <property type="entry name" value="WH_DNA-bd_sf"/>
</dbReference>
<dbReference type="SUPFAM" id="SSF46785">
    <property type="entry name" value="Winged helix' DNA-binding domain"/>
    <property type="match status" value="1"/>
</dbReference>
<comment type="subunit">
    <text evidence="3">Homodimer.</text>
</comment>
<keyword evidence="5" id="KW-0678">Repressor</keyword>
<evidence type="ECO:0000256" key="7">
    <source>
        <dbReference type="ARBA" id="ARBA00022833"/>
    </source>
</evidence>
<dbReference type="InterPro" id="IPR043135">
    <property type="entry name" value="Fur_C"/>
</dbReference>
<evidence type="ECO:0000313" key="12">
    <source>
        <dbReference type="Proteomes" id="UP001214441"/>
    </source>
</evidence>
<dbReference type="RefSeq" id="WP_274042487.1">
    <property type="nucleotide sequence ID" value="NZ_JANCPR020000007.1"/>
</dbReference>
<protein>
    <submittedName>
        <fullName evidence="11">Transcriptional repressor</fullName>
    </submittedName>
</protein>
<evidence type="ECO:0000256" key="2">
    <source>
        <dbReference type="ARBA" id="ARBA00007957"/>
    </source>
</evidence>
<evidence type="ECO:0000313" key="11">
    <source>
        <dbReference type="EMBL" id="MDJ1132173.1"/>
    </source>
</evidence>
<dbReference type="Gene3D" id="3.30.1490.190">
    <property type="match status" value="1"/>
</dbReference>
<dbReference type="EMBL" id="JANCPR020000007">
    <property type="protein sequence ID" value="MDJ1132173.1"/>
    <property type="molecule type" value="Genomic_DNA"/>
</dbReference>
<evidence type="ECO:0000256" key="6">
    <source>
        <dbReference type="ARBA" id="ARBA00022723"/>
    </source>
</evidence>
<keyword evidence="12" id="KW-1185">Reference proteome</keyword>
<dbReference type="Proteomes" id="UP001214441">
    <property type="component" value="Unassembled WGS sequence"/>
</dbReference>
<comment type="similarity">
    <text evidence="2">Belongs to the Fur family.</text>
</comment>
<sequence>MSTTPTDAARARRTRQRSVVQYGLADYGDFISAQGLHARLTGEGVGVGLTTVYRVLRHLERTGQVDTVRDDITGKRLYRTRPDSEHRHYVICRHCGRSEAVDADVVEDWARRLDAVTGFSDVDHTLELSGRCGECRPHADDRRGRRS</sequence>
<dbReference type="PANTHER" id="PTHR33202">
    <property type="entry name" value="ZINC UPTAKE REGULATION PROTEIN"/>
    <property type="match status" value="1"/>
</dbReference>
<gene>
    <name evidence="11" type="ORF">NMN56_009465</name>
</gene>
<dbReference type="Pfam" id="PF01475">
    <property type="entry name" value="FUR"/>
    <property type="match status" value="1"/>
</dbReference>
<name>A0ABT6ZSX7_9ACTN</name>
<dbReference type="InterPro" id="IPR002481">
    <property type="entry name" value="FUR"/>
</dbReference>
<evidence type="ECO:0000256" key="5">
    <source>
        <dbReference type="ARBA" id="ARBA00022491"/>
    </source>
</evidence>
<dbReference type="Gene3D" id="1.10.10.10">
    <property type="entry name" value="Winged helix-like DNA-binding domain superfamily/Winged helix DNA-binding domain"/>
    <property type="match status" value="1"/>
</dbReference>
<comment type="caution">
    <text evidence="11">The sequence shown here is derived from an EMBL/GenBank/DDBJ whole genome shotgun (WGS) entry which is preliminary data.</text>
</comment>
<evidence type="ECO:0000256" key="4">
    <source>
        <dbReference type="ARBA" id="ARBA00022490"/>
    </source>
</evidence>
<comment type="subcellular location">
    <subcellularLocation>
        <location evidence="1">Cytoplasm</location>
    </subcellularLocation>
</comment>
<evidence type="ECO:0000256" key="9">
    <source>
        <dbReference type="ARBA" id="ARBA00023125"/>
    </source>
</evidence>
<keyword evidence="9" id="KW-0238">DNA-binding</keyword>
<keyword evidence="8" id="KW-0805">Transcription regulation</keyword>
<evidence type="ECO:0000256" key="1">
    <source>
        <dbReference type="ARBA" id="ARBA00004496"/>
    </source>
</evidence>
<organism evidence="11 12">
    <name type="scientific">Streptomyces iconiensis</name>
    <dbReference type="NCBI Taxonomy" id="1384038"/>
    <lineage>
        <taxon>Bacteria</taxon>
        <taxon>Bacillati</taxon>
        <taxon>Actinomycetota</taxon>
        <taxon>Actinomycetes</taxon>
        <taxon>Kitasatosporales</taxon>
        <taxon>Streptomycetaceae</taxon>
        <taxon>Streptomyces</taxon>
    </lineage>
</organism>
<accession>A0ABT6ZSX7</accession>
<reference evidence="11 12" key="1">
    <citation type="submission" date="2023-05" db="EMBL/GenBank/DDBJ databases">
        <title>Streptantibioticus silvisoli sp. nov., acidotolerant actinomycetes 1 from pine litter.</title>
        <authorList>
            <person name="Swiecimska M."/>
            <person name="Golinska P."/>
            <person name="Sangal V."/>
            <person name="Wachnowicz B."/>
            <person name="Goodfellow M."/>
        </authorList>
    </citation>
    <scope>NUCLEOTIDE SEQUENCE [LARGE SCALE GENOMIC DNA]</scope>
    <source>
        <strain evidence="11 12">DSM 42109</strain>
    </source>
</reference>
<evidence type="ECO:0000256" key="10">
    <source>
        <dbReference type="ARBA" id="ARBA00023163"/>
    </source>
</evidence>